<protein>
    <recommendedName>
        <fullName evidence="4">NHL repeat-containing protein</fullName>
    </recommendedName>
</protein>
<dbReference type="Proteomes" id="UP001165498">
    <property type="component" value="Unassembled WGS sequence"/>
</dbReference>
<proteinExistence type="predicted"/>
<name>A0ABT1QTF6_9GAMM</name>
<dbReference type="SUPFAM" id="SSF101898">
    <property type="entry name" value="NHL repeat"/>
    <property type="match status" value="1"/>
</dbReference>
<feature type="region of interest" description="Disordered" evidence="1">
    <location>
        <begin position="1152"/>
        <end position="1172"/>
    </location>
</feature>
<evidence type="ECO:0000313" key="3">
    <source>
        <dbReference type="Proteomes" id="UP001165498"/>
    </source>
</evidence>
<keyword evidence="3" id="KW-1185">Reference proteome</keyword>
<dbReference type="RefSeq" id="WP_255914748.1">
    <property type="nucleotide sequence ID" value="NZ_JANFQO010000010.1"/>
</dbReference>
<gene>
    <name evidence="2" type="ORF">NM961_12645</name>
</gene>
<accession>A0ABT1QTF6</accession>
<dbReference type="InterPro" id="IPR011042">
    <property type="entry name" value="6-blade_b-propeller_TolB-like"/>
</dbReference>
<evidence type="ECO:0008006" key="4">
    <source>
        <dbReference type="Google" id="ProtNLM"/>
    </source>
</evidence>
<sequence>MPSIPATEPHLLHFDLAEAEAPYTLHVAQREFVLNPHSRATRADARAENGFLRLLADDAVSHYVQLALPSDAVALMWVTQPVQVDGHGAERIVSMGIHLPRETRLRDVRGELLRGSGDDAAPHPKLAFRKLEKSLLHSDLGALRSIPDQIADVQDPYESAVALLFKHPELINLNSTASRGGPTVVIEACIRRALSESSLLVEAIRANPGTWAPTERARDVDGSPLLDDEGKPVFVTGLHPDVLATLPNVIGRALVLANQNEDLRGQAWSLQYGNTIADYAGRVAPRTQAAAPKLRGAGDVKWRLKNLTPSSGLEFESDVRFTPAVPGANWRAEGTWSDSDAANLGPFDDAAQKALAAGNLHVKFGSISGRIRPVGGKERSYEVMLEGQQGKGELLLNAEGTALQYLITASGGPFGDAYFAIGSGPALRKVHNIAVRDAGTNGNLTVVCKNHWLRHLSAYVEFLDSAGQPLPPRGWVSRFPLPLTTAGFDDHPTRRFVDIVSPVETMMGIPLPAESSHFNVPVPANAATIRFTWGGMGQGRYDEVACPVGAILTTVIEMALPMVLLAASASPGKSGGLLGLVRRKPILGALLVGFAGVVIGKSDDPARMAGMIAKKLVPMIAKAGLKELGQYIAEKIIEGGAKKALPFINIALLLADVAATVASLAQTTSAIRQSPRAQVTEITRSIDLRITITSSKLYKKFPDHHHHLGIVVAYDSGVTLPKLIKPLPPETLSDDIVVDFSDVPAAGNLRVLVFFYAENDWQSGQGASRWLKAEGQAGSHLLVVPPIEIDVNEVPLGRWSVYEHLQKITLENGRRVWKAGPPPQATKTTPSPVRGVISKLHAITMAQYSQMIGYCWEASDLNLPPDDAAHPPSSSSLYTLQNLSVLQRPQDGFSAAALGFSGGSSIAYDLVSPDDGSGRSFFIDPTRGVYHETNNRAGGYHLRRIAVDYKKPPDFKPRRNESWGRFPDAVDGMVLHPHGYLFAIRRGTHKLYRIALPDIATSDEDAPMATLCSGEGSRHGLMKSPMAVALALDGRVLVLESGNGRRVQCFDVNGNPVAYFTDPVSKTRTPVLPLRSDGKNLTLLDMAVEAKGHIFILGHTGAGQAPGDYRLDLYDPAGTYLTTTSNFTAARITVDLLRNVFALNYEVLDTNGRRPEPGVSQWRPPAPSKPRA</sequence>
<dbReference type="Gene3D" id="2.120.10.30">
    <property type="entry name" value="TolB, C-terminal domain"/>
    <property type="match status" value="1"/>
</dbReference>
<evidence type="ECO:0000256" key="1">
    <source>
        <dbReference type="SAM" id="MobiDB-lite"/>
    </source>
</evidence>
<comment type="caution">
    <text evidence="2">The sequence shown here is derived from an EMBL/GenBank/DDBJ whole genome shotgun (WGS) entry which is preliminary data.</text>
</comment>
<evidence type="ECO:0000313" key="2">
    <source>
        <dbReference type="EMBL" id="MCQ4165559.1"/>
    </source>
</evidence>
<reference evidence="2" key="1">
    <citation type="submission" date="2022-07" db="EMBL/GenBank/DDBJ databases">
        <title>Tahibacter sp., a new gammaproteobacterium isolated from the silt sample collected at pig farm.</title>
        <authorList>
            <person name="Chen H."/>
        </authorList>
    </citation>
    <scope>NUCLEOTIDE SEQUENCE</scope>
    <source>
        <strain evidence="2">P2K</strain>
    </source>
</reference>
<organism evidence="2 3">
    <name type="scientific">Tahibacter harae</name>
    <dbReference type="NCBI Taxonomy" id="2963937"/>
    <lineage>
        <taxon>Bacteria</taxon>
        <taxon>Pseudomonadati</taxon>
        <taxon>Pseudomonadota</taxon>
        <taxon>Gammaproteobacteria</taxon>
        <taxon>Lysobacterales</taxon>
        <taxon>Rhodanobacteraceae</taxon>
        <taxon>Tahibacter</taxon>
    </lineage>
</organism>
<dbReference type="EMBL" id="JANFQO010000010">
    <property type="protein sequence ID" value="MCQ4165559.1"/>
    <property type="molecule type" value="Genomic_DNA"/>
</dbReference>